<evidence type="ECO:0000313" key="3">
    <source>
        <dbReference type="EMBL" id="TVT59268.1"/>
    </source>
</evidence>
<dbReference type="RefSeq" id="WP_144586211.1">
    <property type="nucleotide sequence ID" value="NZ_VJWX01000032.1"/>
</dbReference>
<comment type="caution">
    <text evidence="3">The sequence shown here is derived from an EMBL/GenBank/DDBJ whole genome shotgun (WGS) entry which is preliminary data.</text>
</comment>
<dbReference type="EMBL" id="VJWX01000032">
    <property type="protein sequence ID" value="TVT59268.1"/>
    <property type="molecule type" value="Genomic_DNA"/>
</dbReference>
<dbReference type="InterPro" id="IPR025508">
    <property type="entry name" value="DUF4395"/>
</dbReference>
<proteinExistence type="predicted"/>
<feature type="transmembrane region" description="Helical" evidence="1">
    <location>
        <begin position="12"/>
        <end position="34"/>
    </location>
</feature>
<feature type="transmembrane region" description="Helical" evidence="1">
    <location>
        <begin position="104"/>
        <end position="126"/>
    </location>
</feature>
<keyword evidence="1" id="KW-1133">Transmembrane helix</keyword>
<keyword evidence="1" id="KW-0812">Transmembrane</keyword>
<keyword evidence="1" id="KW-0472">Membrane</keyword>
<evidence type="ECO:0000259" key="2">
    <source>
        <dbReference type="Pfam" id="PF14340"/>
    </source>
</evidence>
<name>A0A558DE24_9PSEU</name>
<feature type="transmembrane region" description="Helical" evidence="1">
    <location>
        <begin position="79"/>
        <end position="98"/>
    </location>
</feature>
<keyword evidence="4" id="KW-1185">Reference proteome</keyword>
<gene>
    <name evidence="3" type="ORF">FNH05_05705</name>
</gene>
<accession>A0A558DE24</accession>
<dbReference type="AlphaFoldDB" id="A0A558DE24"/>
<dbReference type="OrthoDB" id="345402at2"/>
<feature type="transmembrane region" description="Helical" evidence="1">
    <location>
        <begin position="40"/>
        <end position="58"/>
    </location>
</feature>
<sequence length="147" mass="15265">MSAGPAVDPRGPRFAAVVTAVVLAVVLVTGWWPLLAAQTVVFAIGAFVGLRPAPYSVLYRVLVAPRLAPATEREDAAPLRFAQTVGFVFALVGTVGYVSGATVLGVVATAFALLAAFLNAAFNFCLGCEMYLLIRRVVPSAGEAPQS</sequence>
<evidence type="ECO:0000256" key="1">
    <source>
        <dbReference type="SAM" id="Phobius"/>
    </source>
</evidence>
<reference evidence="3 4" key="1">
    <citation type="submission" date="2019-07" db="EMBL/GenBank/DDBJ databases">
        <authorList>
            <person name="Duangmal K."/>
            <person name="Teo W.F.A."/>
        </authorList>
    </citation>
    <scope>NUCLEOTIDE SEQUENCE [LARGE SCALE GENOMIC DNA]</scope>
    <source>
        <strain evidence="3 4">TBRC 6029</strain>
    </source>
</reference>
<reference evidence="3 4" key="2">
    <citation type="submission" date="2019-08" db="EMBL/GenBank/DDBJ databases">
        <title>Amycolatopsis acidicola sp. nov., isolated from peat swamp forest soil.</title>
        <authorList>
            <person name="Srisuk N."/>
        </authorList>
    </citation>
    <scope>NUCLEOTIDE SEQUENCE [LARGE SCALE GENOMIC DNA]</scope>
    <source>
        <strain evidence="3 4">TBRC 6029</strain>
    </source>
</reference>
<dbReference type="Pfam" id="PF14340">
    <property type="entry name" value="DUF4395"/>
    <property type="match status" value="1"/>
</dbReference>
<protein>
    <submittedName>
        <fullName evidence="3">DUF4395 domain-containing protein</fullName>
    </submittedName>
</protein>
<organism evidence="3 4">
    <name type="scientific">Amycolatopsis rhizosphaerae</name>
    <dbReference type="NCBI Taxonomy" id="2053003"/>
    <lineage>
        <taxon>Bacteria</taxon>
        <taxon>Bacillati</taxon>
        <taxon>Actinomycetota</taxon>
        <taxon>Actinomycetes</taxon>
        <taxon>Pseudonocardiales</taxon>
        <taxon>Pseudonocardiaceae</taxon>
        <taxon>Amycolatopsis</taxon>
    </lineage>
</organism>
<evidence type="ECO:0000313" key="4">
    <source>
        <dbReference type="Proteomes" id="UP000320011"/>
    </source>
</evidence>
<dbReference type="Proteomes" id="UP000320011">
    <property type="component" value="Unassembled WGS sequence"/>
</dbReference>
<feature type="domain" description="DUF4395" evidence="2">
    <location>
        <begin position="7"/>
        <end position="136"/>
    </location>
</feature>